<keyword evidence="2" id="KW-0677">Repeat</keyword>
<feature type="compositionally biased region" description="Low complexity" evidence="6">
    <location>
        <begin position="562"/>
        <end position="579"/>
    </location>
</feature>
<evidence type="ECO:0000256" key="6">
    <source>
        <dbReference type="SAM" id="MobiDB-lite"/>
    </source>
</evidence>
<dbReference type="Pfam" id="PF18479">
    <property type="entry name" value="PIN_11"/>
    <property type="match status" value="1"/>
</dbReference>
<dbReference type="InterPro" id="IPR058156">
    <property type="entry name" value="Znf-C2H2_ZNF451"/>
</dbReference>
<gene>
    <name evidence="8" type="primary">ZNF451</name>
    <name evidence="8" type="ORF">AOXY_G7870</name>
</gene>
<evidence type="ECO:0000259" key="7">
    <source>
        <dbReference type="PROSITE" id="PS50157"/>
    </source>
</evidence>
<accession>A0AAD8GB02</accession>
<keyword evidence="8" id="KW-0436">Ligase</keyword>
<keyword evidence="9" id="KW-1185">Reference proteome</keyword>
<evidence type="ECO:0000256" key="1">
    <source>
        <dbReference type="ARBA" id="ARBA00022723"/>
    </source>
</evidence>
<dbReference type="GO" id="GO:0000977">
    <property type="term" value="F:RNA polymerase II transcription regulatory region sequence-specific DNA binding"/>
    <property type="evidence" value="ECO:0007669"/>
    <property type="project" value="TreeGrafter"/>
</dbReference>
<dbReference type="Pfam" id="PF23107">
    <property type="entry name" value="Zf-C2H2_ZNF451_C"/>
    <property type="match status" value="1"/>
</dbReference>
<dbReference type="PANTHER" id="PTHR24379">
    <property type="entry name" value="KRAB AND ZINC FINGER DOMAIN-CONTAINING"/>
    <property type="match status" value="1"/>
</dbReference>
<dbReference type="InterPro" id="IPR013087">
    <property type="entry name" value="Znf_C2H2_type"/>
</dbReference>
<dbReference type="GO" id="GO:0008270">
    <property type="term" value="F:zinc ion binding"/>
    <property type="evidence" value="ECO:0007669"/>
    <property type="project" value="UniProtKB-KW"/>
</dbReference>
<proteinExistence type="predicted"/>
<dbReference type="Pfam" id="PF23108">
    <property type="entry name" value="Zf-C2H2_ZNF451"/>
    <property type="match status" value="1"/>
</dbReference>
<organism evidence="8 9">
    <name type="scientific">Acipenser oxyrinchus oxyrinchus</name>
    <dbReference type="NCBI Taxonomy" id="40147"/>
    <lineage>
        <taxon>Eukaryota</taxon>
        <taxon>Metazoa</taxon>
        <taxon>Chordata</taxon>
        <taxon>Craniata</taxon>
        <taxon>Vertebrata</taxon>
        <taxon>Euteleostomi</taxon>
        <taxon>Actinopterygii</taxon>
        <taxon>Chondrostei</taxon>
        <taxon>Acipenseriformes</taxon>
        <taxon>Acipenseridae</taxon>
        <taxon>Acipenser</taxon>
    </lineage>
</organism>
<name>A0AAD8GB02_ACIOX</name>
<dbReference type="PANTHER" id="PTHR24379:SF127">
    <property type="entry name" value="BLOODY FINGERS-RELATED"/>
    <property type="match status" value="1"/>
</dbReference>
<dbReference type="InterPro" id="IPR041192">
    <property type="entry name" value="PIN_11"/>
</dbReference>
<dbReference type="Proteomes" id="UP001230051">
    <property type="component" value="Unassembled WGS sequence"/>
</dbReference>
<feature type="domain" description="C2H2-type" evidence="7">
    <location>
        <begin position="628"/>
        <end position="656"/>
    </location>
</feature>
<dbReference type="SMART" id="SM00355">
    <property type="entry name" value="ZnF_C2H2"/>
    <property type="match status" value="12"/>
</dbReference>
<dbReference type="CDD" id="cd18721">
    <property type="entry name" value="PIN_ZNF451-like"/>
    <property type="match status" value="1"/>
</dbReference>
<dbReference type="PROSITE" id="PS00028">
    <property type="entry name" value="ZINC_FINGER_C2H2_1"/>
    <property type="match status" value="5"/>
</dbReference>
<dbReference type="Pfam" id="PF23103">
    <property type="entry name" value="Zf-C2H2_ZNF451_5th"/>
    <property type="match status" value="1"/>
</dbReference>
<evidence type="ECO:0000313" key="8">
    <source>
        <dbReference type="EMBL" id="KAK1170918.1"/>
    </source>
</evidence>
<dbReference type="Gene3D" id="3.30.160.60">
    <property type="entry name" value="Classic Zinc Finger"/>
    <property type="match status" value="2"/>
</dbReference>
<reference evidence="8" key="1">
    <citation type="submission" date="2022-02" db="EMBL/GenBank/DDBJ databases">
        <title>Atlantic sturgeon de novo genome assembly.</title>
        <authorList>
            <person name="Stock M."/>
            <person name="Klopp C."/>
            <person name="Guiguen Y."/>
            <person name="Cabau C."/>
            <person name="Parinello H."/>
            <person name="Santidrian Yebra-Pimentel E."/>
            <person name="Kuhl H."/>
            <person name="Dirks R.P."/>
            <person name="Guessner J."/>
            <person name="Wuertz S."/>
            <person name="Du K."/>
            <person name="Schartl M."/>
        </authorList>
    </citation>
    <scope>NUCLEOTIDE SEQUENCE</scope>
    <source>
        <strain evidence="8">STURGEONOMICS-FGT-2020</strain>
        <tissue evidence="8">Whole blood</tissue>
    </source>
</reference>
<evidence type="ECO:0000256" key="3">
    <source>
        <dbReference type="ARBA" id="ARBA00022771"/>
    </source>
</evidence>
<dbReference type="Pfam" id="PF23101">
    <property type="entry name" value="Zf-C2H2_ZNF451_1st"/>
    <property type="match status" value="1"/>
</dbReference>
<feature type="region of interest" description="Disordered" evidence="6">
    <location>
        <begin position="418"/>
        <end position="453"/>
    </location>
</feature>
<keyword evidence="3 5" id="KW-0863">Zinc-finger</keyword>
<dbReference type="PROSITE" id="PS50157">
    <property type="entry name" value="ZINC_FINGER_C2H2_2"/>
    <property type="match status" value="1"/>
</dbReference>
<feature type="compositionally biased region" description="Polar residues" evidence="6">
    <location>
        <begin position="828"/>
        <end position="839"/>
    </location>
</feature>
<sequence length="1047" mass="118519">MHVMMSKNDSLEYVGDHDSEDEVQFVYAGVLRPVLECIDLLSDEDEVGTSVQTSSKLRPKDHVDRQKERVTSTLDQLAHHVAVEKQEREGKDKAFKEKIDSQHAHGLQELEFIEGYSHKEEAKRCVDHWLQMPGLRPGSVNSGYRGSLRCETLPNMKPVMCPIMNCNRMFDNGPLLVGHLKRFDHSPCDPTITLKGAPSISFACIACCRRYPSEDQYNVHRNTKIKSVDADGHNSTQHCQEVQCFACPFCYLLFNVRDQCLQHMSAKNHFQQSIKLSETEDTPAPIPIPAYAKKLLISLCKEVPFQITCTACKQVLNSYMEVTAHFRTACKNAGPIAVSHKSVVQVAEVFRVKGHCIGCSRLFTDESQMKSHEHLTRHKVEVVSSMEKAVLLFCDFYERSKNPPDLRLMLNNVRPKSFPLKRPLKQEPESKGSGASSAKRMRASEGKSQETISPGSRSVVSAFFCECNQHYSTEVEVEKHIIAINQIFYKCAVCGKQAGDLAVIGLHMSRFHGGAHLNNFLFWCQICKIEMPRKEDILSHVMDSHDGHGFYYEKEVLEEVPSPSTSKSSTTFSEQSGSTGQARTPSLATSDPAPSGKWLCRICEELFVSEKAVYNHCKEMNNHRFQKYVCGYCKQRFLKVETLYRHFQDGHEGEIDVKYFCGLCDGLQYDMQEEFLNHYQSYHSKDYVFVAERNDFTLQNQAATDPETKTSCRSKMSCSNKSEKQIARKKCLENLIQQSKLWFRCSLCIATSQTLEAMQNHTKIHGFTKNKSNFSVCCGSCSKKFSDLNAGHNHYCSKHCFPQAGCTVSPESKTTSSGVHASPMPKGQQPSCTPDQSSKSGILPGLKGNEKCEKPAQEESKHELPDMDYLMTTTHIVFVDLDNWPCFFSRLPGYLNQGIFVWGFQGGKKIWRTPDGCKVYNYLVNTGCFFLHPRCSDRKDAADFAICVHAGRLDEQLPKHIQFTILSGDKGFHELELQFLKTMRTAHILNPHQLEGEMMCALLNSITDIGKDRDDMKTAMELSLKEENNKGQDAEIKEAIKRSLKEI</sequence>
<dbReference type="EMBL" id="JAGXEW010000006">
    <property type="protein sequence ID" value="KAK1170918.1"/>
    <property type="molecule type" value="Genomic_DNA"/>
</dbReference>
<keyword evidence="4" id="KW-0862">Zinc</keyword>
<protein>
    <submittedName>
        <fullName evidence="8">E3 SUMO-protein ligase ZNF451-like</fullName>
    </submittedName>
</protein>
<keyword evidence="1" id="KW-0479">Metal-binding</keyword>
<dbReference type="GO" id="GO:0000981">
    <property type="term" value="F:DNA-binding transcription factor activity, RNA polymerase II-specific"/>
    <property type="evidence" value="ECO:0007669"/>
    <property type="project" value="TreeGrafter"/>
</dbReference>
<dbReference type="GO" id="GO:0016874">
    <property type="term" value="F:ligase activity"/>
    <property type="evidence" value="ECO:0007669"/>
    <property type="project" value="UniProtKB-KW"/>
</dbReference>
<feature type="region of interest" description="Disordered" evidence="6">
    <location>
        <begin position="562"/>
        <end position="594"/>
    </location>
</feature>
<dbReference type="AlphaFoldDB" id="A0AAD8GB02"/>
<dbReference type="InterPro" id="IPR058949">
    <property type="entry name" value="Zf-C2H2_ZNF451_1st"/>
</dbReference>
<dbReference type="InterPro" id="IPR058946">
    <property type="entry name" value="Zf-C2H2_ZNF451_C"/>
</dbReference>
<evidence type="ECO:0000256" key="5">
    <source>
        <dbReference type="PROSITE-ProRule" id="PRU00042"/>
    </source>
</evidence>
<dbReference type="InterPro" id="IPR058950">
    <property type="entry name" value="Zf-C2H2_ZNF451_5th"/>
</dbReference>
<evidence type="ECO:0000256" key="4">
    <source>
        <dbReference type="ARBA" id="ARBA00022833"/>
    </source>
</evidence>
<comment type="caution">
    <text evidence="8">The sequence shown here is derived from an EMBL/GenBank/DDBJ whole genome shotgun (WGS) entry which is preliminary data.</text>
</comment>
<evidence type="ECO:0000256" key="2">
    <source>
        <dbReference type="ARBA" id="ARBA00022737"/>
    </source>
</evidence>
<evidence type="ECO:0000313" key="9">
    <source>
        <dbReference type="Proteomes" id="UP001230051"/>
    </source>
</evidence>
<feature type="compositionally biased region" description="Polar residues" evidence="6">
    <location>
        <begin position="580"/>
        <end position="589"/>
    </location>
</feature>
<feature type="region of interest" description="Disordered" evidence="6">
    <location>
        <begin position="815"/>
        <end position="839"/>
    </location>
</feature>
<dbReference type="GO" id="GO:0005634">
    <property type="term" value="C:nucleus"/>
    <property type="evidence" value="ECO:0007669"/>
    <property type="project" value="TreeGrafter"/>
</dbReference>